<organism evidence="1 2">
    <name type="scientific">Danaus plexippus plexippus</name>
    <dbReference type="NCBI Taxonomy" id="278856"/>
    <lineage>
        <taxon>Eukaryota</taxon>
        <taxon>Metazoa</taxon>
        <taxon>Ecdysozoa</taxon>
        <taxon>Arthropoda</taxon>
        <taxon>Hexapoda</taxon>
        <taxon>Insecta</taxon>
        <taxon>Pterygota</taxon>
        <taxon>Neoptera</taxon>
        <taxon>Endopterygota</taxon>
        <taxon>Lepidoptera</taxon>
        <taxon>Glossata</taxon>
        <taxon>Ditrysia</taxon>
        <taxon>Papilionoidea</taxon>
        <taxon>Nymphalidae</taxon>
        <taxon>Danainae</taxon>
        <taxon>Danaini</taxon>
        <taxon>Danaina</taxon>
        <taxon>Danaus</taxon>
        <taxon>Danaus</taxon>
    </lineage>
</organism>
<dbReference type="AlphaFoldDB" id="A0A212EIH3"/>
<proteinExistence type="predicted"/>
<name>A0A212EIH3_DANPL</name>
<keyword evidence="2" id="KW-1185">Reference proteome</keyword>
<dbReference type="InParanoid" id="A0A212EIH3"/>
<evidence type="ECO:0000313" key="2">
    <source>
        <dbReference type="Proteomes" id="UP000007151"/>
    </source>
</evidence>
<dbReference type="Proteomes" id="UP000007151">
    <property type="component" value="Unassembled WGS sequence"/>
</dbReference>
<accession>A0A212EIH3</accession>
<comment type="caution">
    <text evidence="1">The sequence shown here is derived from an EMBL/GenBank/DDBJ whole genome shotgun (WGS) entry which is preliminary data.</text>
</comment>
<evidence type="ECO:0000313" key="1">
    <source>
        <dbReference type="EMBL" id="OWR41278.1"/>
    </source>
</evidence>
<reference evidence="1 2" key="1">
    <citation type="journal article" date="2011" name="Cell">
        <title>The monarch butterfly genome yields insights into long-distance migration.</title>
        <authorList>
            <person name="Zhan S."/>
            <person name="Merlin C."/>
            <person name="Boore J.L."/>
            <person name="Reppert S.M."/>
        </authorList>
    </citation>
    <scope>NUCLEOTIDE SEQUENCE [LARGE SCALE GENOMIC DNA]</scope>
    <source>
        <strain evidence="1">F-2</strain>
    </source>
</reference>
<gene>
    <name evidence="1" type="ORF">KGM_202834</name>
</gene>
<dbReference type="EMBL" id="AGBW02014643">
    <property type="protein sequence ID" value="OWR41278.1"/>
    <property type="molecule type" value="Genomic_DNA"/>
</dbReference>
<sequence>MDKITGRLLARNCSVISALSAPGAAGASGASERANGKIVMLFYYSLQAEASAVCDGRGERGTAGSDETPAGPERFGSGGYREMWFVCTQESSRRSSAGRGVALLDGRRALWIRYSDYYTSPIVQLSGFPYAKYVGVMSATRVPNCELVGLARQLRRSAAASSRVVTNTITSL</sequence>
<dbReference type="KEGG" id="dpl:KGM_202834"/>
<protein>
    <submittedName>
        <fullName evidence="1">Uncharacterized protein</fullName>
    </submittedName>
</protein>